<dbReference type="AlphaFoldDB" id="A0A0B2W5H4"/>
<dbReference type="Proteomes" id="UP000031036">
    <property type="component" value="Unassembled WGS sequence"/>
</dbReference>
<evidence type="ECO:0000256" key="1">
    <source>
        <dbReference type="SAM" id="MobiDB-lite"/>
    </source>
</evidence>
<organism evidence="2 3">
    <name type="scientific">Toxocara canis</name>
    <name type="common">Canine roundworm</name>
    <dbReference type="NCBI Taxonomy" id="6265"/>
    <lineage>
        <taxon>Eukaryota</taxon>
        <taxon>Metazoa</taxon>
        <taxon>Ecdysozoa</taxon>
        <taxon>Nematoda</taxon>
        <taxon>Chromadorea</taxon>
        <taxon>Rhabditida</taxon>
        <taxon>Spirurina</taxon>
        <taxon>Ascaridomorpha</taxon>
        <taxon>Ascaridoidea</taxon>
        <taxon>Toxocaridae</taxon>
        <taxon>Toxocara</taxon>
    </lineage>
</organism>
<protein>
    <submittedName>
        <fullName evidence="2">Uncharacterized protein</fullName>
    </submittedName>
</protein>
<comment type="caution">
    <text evidence="2">The sequence shown here is derived from an EMBL/GenBank/DDBJ whole genome shotgun (WGS) entry which is preliminary data.</text>
</comment>
<evidence type="ECO:0000313" key="3">
    <source>
        <dbReference type="Proteomes" id="UP000031036"/>
    </source>
</evidence>
<gene>
    <name evidence="2" type="ORF">Tcan_16492</name>
</gene>
<reference evidence="2 3" key="1">
    <citation type="submission" date="2014-11" db="EMBL/GenBank/DDBJ databases">
        <title>Genetic blueprint of the zoonotic pathogen Toxocara canis.</title>
        <authorList>
            <person name="Zhu X.-Q."/>
            <person name="Korhonen P.K."/>
            <person name="Cai H."/>
            <person name="Young N.D."/>
            <person name="Nejsum P."/>
            <person name="von Samson-Himmelstjerna G."/>
            <person name="Boag P.R."/>
            <person name="Tan P."/>
            <person name="Li Q."/>
            <person name="Min J."/>
            <person name="Yang Y."/>
            <person name="Wang X."/>
            <person name="Fang X."/>
            <person name="Hall R.S."/>
            <person name="Hofmann A."/>
            <person name="Sternberg P.W."/>
            <person name="Jex A.R."/>
            <person name="Gasser R.B."/>
        </authorList>
    </citation>
    <scope>NUCLEOTIDE SEQUENCE [LARGE SCALE GENOMIC DNA]</scope>
    <source>
        <strain evidence="2">PN_DK_2014</strain>
    </source>
</reference>
<dbReference type="EMBL" id="JPKZ01000224">
    <property type="protein sequence ID" value="KHN88535.1"/>
    <property type="molecule type" value="Genomic_DNA"/>
</dbReference>
<feature type="region of interest" description="Disordered" evidence="1">
    <location>
        <begin position="18"/>
        <end position="53"/>
    </location>
</feature>
<evidence type="ECO:0000313" key="2">
    <source>
        <dbReference type="EMBL" id="KHN88535.1"/>
    </source>
</evidence>
<proteinExistence type="predicted"/>
<keyword evidence="3" id="KW-1185">Reference proteome</keyword>
<sequence length="53" mass="5861">MNEDAVSAKWVRISAAFGDILSDNTDAQSTREMRPSGWGPHDASNPERTNSRQ</sequence>
<name>A0A0B2W5H4_TOXCA</name>
<accession>A0A0B2W5H4</accession>